<feature type="non-terminal residue" evidence="2">
    <location>
        <position position="51"/>
    </location>
</feature>
<proteinExistence type="predicted"/>
<gene>
    <name evidence="2" type="ORF">NPIL_491131</name>
</gene>
<name>A0A8X6QF79_NEPPI</name>
<dbReference type="AlphaFoldDB" id="A0A8X6QF79"/>
<organism evidence="2 3">
    <name type="scientific">Nephila pilipes</name>
    <name type="common">Giant wood spider</name>
    <name type="synonym">Nephila maculata</name>
    <dbReference type="NCBI Taxonomy" id="299642"/>
    <lineage>
        <taxon>Eukaryota</taxon>
        <taxon>Metazoa</taxon>
        <taxon>Ecdysozoa</taxon>
        <taxon>Arthropoda</taxon>
        <taxon>Chelicerata</taxon>
        <taxon>Arachnida</taxon>
        <taxon>Araneae</taxon>
        <taxon>Araneomorphae</taxon>
        <taxon>Entelegynae</taxon>
        <taxon>Araneoidea</taxon>
        <taxon>Nephilidae</taxon>
        <taxon>Nephila</taxon>
    </lineage>
</organism>
<feature type="region of interest" description="Disordered" evidence="1">
    <location>
        <begin position="1"/>
        <end position="20"/>
    </location>
</feature>
<evidence type="ECO:0000313" key="3">
    <source>
        <dbReference type="Proteomes" id="UP000887013"/>
    </source>
</evidence>
<protein>
    <submittedName>
        <fullName evidence="2">Uncharacterized protein</fullName>
    </submittedName>
</protein>
<accession>A0A8X6QF79</accession>
<keyword evidence="3" id="KW-1185">Reference proteome</keyword>
<feature type="compositionally biased region" description="Polar residues" evidence="1">
    <location>
        <begin position="1"/>
        <end position="15"/>
    </location>
</feature>
<dbReference type="Proteomes" id="UP000887013">
    <property type="component" value="Unassembled WGS sequence"/>
</dbReference>
<sequence length="51" mass="5789">MSQDNASQLTNSSKSMGRKISSLTRRIDLLKGDRNLTYGHRARSPYTYAIQ</sequence>
<evidence type="ECO:0000313" key="2">
    <source>
        <dbReference type="EMBL" id="GFU15989.1"/>
    </source>
</evidence>
<evidence type="ECO:0000256" key="1">
    <source>
        <dbReference type="SAM" id="MobiDB-lite"/>
    </source>
</evidence>
<comment type="caution">
    <text evidence="2">The sequence shown here is derived from an EMBL/GenBank/DDBJ whole genome shotgun (WGS) entry which is preliminary data.</text>
</comment>
<dbReference type="EMBL" id="BMAW01030339">
    <property type="protein sequence ID" value="GFU15989.1"/>
    <property type="molecule type" value="Genomic_DNA"/>
</dbReference>
<reference evidence="2" key="1">
    <citation type="submission" date="2020-08" db="EMBL/GenBank/DDBJ databases">
        <title>Multicomponent nature underlies the extraordinary mechanical properties of spider dragline silk.</title>
        <authorList>
            <person name="Kono N."/>
            <person name="Nakamura H."/>
            <person name="Mori M."/>
            <person name="Yoshida Y."/>
            <person name="Ohtoshi R."/>
            <person name="Malay A.D."/>
            <person name="Moran D.A.P."/>
            <person name="Tomita M."/>
            <person name="Numata K."/>
            <person name="Arakawa K."/>
        </authorList>
    </citation>
    <scope>NUCLEOTIDE SEQUENCE</scope>
</reference>